<dbReference type="CDD" id="cd00408">
    <property type="entry name" value="DHDPS-like"/>
    <property type="match status" value="1"/>
</dbReference>
<dbReference type="Gene3D" id="3.20.20.70">
    <property type="entry name" value="Aldolase class I"/>
    <property type="match status" value="1"/>
</dbReference>
<feature type="non-terminal residue" evidence="4">
    <location>
        <position position="1"/>
    </location>
</feature>
<accession>T1CC39</accession>
<dbReference type="InterPro" id="IPR002220">
    <property type="entry name" value="DapA-like"/>
</dbReference>
<protein>
    <submittedName>
        <fullName evidence="4">Dihydrodipicolinate synthase</fullName>
        <ecNumber evidence="4">4.3.3.7</ecNumber>
    </submittedName>
</protein>
<proteinExistence type="predicted"/>
<dbReference type="PRINTS" id="PR00146">
    <property type="entry name" value="DHPICSNTHASE"/>
</dbReference>
<name>T1CC39_9ZZZZ</name>
<keyword evidence="1 4" id="KW-0456">Lyase</keyword>
<keyword evidence="2" id="KW-0704">Schiff base</keyword>
<dbReference type="SMART" id="SM01130">
    <property type="entry name" value="DHDPS"/>
    <property type="match status" value="1"/>
</dbReference>
<dbReference type="PANTHER" id="PTHR12128:SF66">
    <property type="entry name" value="4-HYDROXY-2-OXOGLUTARATE ALDOLASE, MITOCHONDRIAL"/>
    <property type="match status" value="1"/>
</dbReference>
<gene>
    <name evidence="4" type="ORF">B2A_02130</name>
</gene>
<dbReference type="PROSITE" id="PS50006">
    <property type="entry name" value="FHA_DOMAIN"/>
    <property type="match status" value="1"/>
</dbReference>
<dbReference type="EC" id="4.3.3.7" evidence="4"/>
<dbReference type="AlphaFoldDB" id="T1CC39"/>
<dbReference type="GO" id="GO:0044281">
    <property type="term" value="P:small molecule metabolic process"/>
    <property type="evidence" value="ECO:0007669"/>
    <property type="project" value="UniProtKB-ARBA"/>
</dbReference>
<dbReference type="InterPro" id="IPR000253">
    <property type="entry name" value="FHA_dom"/>
</dbReference>
<dbReference type="InterPro" id="IPR013785">
    <property type="entry name" value="Aldolase_TIM"/>
</dbReference>
<reference evidence="4" key="1">
    <citation type="submission" date="2013-08" db="EMBL/GenBank/DDBJ databases">
        <authorList>
            <person name="Mendez C."/>
            <person name="Richter M."/>
            <person name="Ferrer M."/>
            <person name="Sanchez J."/>
        </authorList>
    </citation>
    <scope>NUCLEOTIDE SEQUENCE</scope>
</reference>
<dbReference type="InterPro" id="IPR020625">
    <property type="entry name" value="Schiff_base-form_aldolases_AS"/>
</dbReference>
<evidence type="ECO:0000259" key="3">
    <source>
        <dbReference type="PROSITE" id="PS50006"/>
    </source>
</evidence>
<evidence type="ECO:0000313" key="4">
    <source>
        <dbReference type="EMBL" id="EQD64190.1"/>
    </source>
</evidence>
<comment type="caution">
    <text evidence="4">The sequence shown here is derived from an EMBL/GenBank/DDBJ whole genome shotgun (WGS) entry which is preliminary data.</text>
</comment>
<dbReference type="SUPFAM" id="SSF51569">
    <property type="entry name" value="Aldolase"/>
    <property type="match status" value="1"/>
</dbReference>
<organism evidence="4">
    <name type="scientific">mine drainage metagenome</name>
    <dbReference type="NCBI Taxonomy" id="410659"/>
    <lineage>
        <taxon>unclassified sequences</taxon>
        <taxon>metagenomes</taxon>
        <taxon>ecological metagenomes</taxon>
    </lineage>
</organism>
<sequence>EERVSFLQHVNDIKGDLKVFAGIGSSNTEEAIKFGRNAADIGCDVLVLMPTYYIHPSHDEIYRHFSLVLDKVDKDFFIYNIPQLSGEFIPVDVIAKLKDEYSHVVGLKESSGDMRYFSKLLPFSGKNFSIFNGQDDLLLPSLALGADGGVCGLSNFNPLIVQVYREYRRGEIEKAQETQMKVDKLMRSINAANFPSGYYYAFYEKMGIQGGYRAPMLQPSDDVRSEIKQALGEA</sequence>
<evidence type="ECO:0000256" key="1">
    <source>
        <dbReference type="ARBA" id="ARBA00023239"/>
    </source>
</evidence>
<dbReference type="PANTHER" id="PTHR12128">
    <property type="entry name" value="DIHYDRODIPICOLINATE SYNTHASE"/>
    <property type="match status" value="1"/>
</dbReference>
<feature type="domain" description="FHA" evidence="3">
    <location>
        <begin position="32"/>
        <end position="94"/>
    </location>
</feature>
<reference evidence="4" key="2">
    <citation type="journal article" date="2014" name="ISME J.">
        <title>Microbial stratification in low pH oxic and suboxic macroscopic growths along an acid mine drainage.</title>
        <authorList>
            <person name="Mendez-Garcia C."/>
            <person name="Mesa V."/>
            <person name="Sprenger R.R."/>
            <person name="Richter M."/>
            <person name="Diez M.S."/>
            <person name="Solano J."/>
            <person name="Bargiela R."/>
            <person name="Golyshina O.V."/>
            <person name="Manteca A."/>
            <person name="Ramos J.L."/>
            <person name="Gallego J.R."/>
            <person name="Llorente I."/>
            <person name="Martins Dos Santos V.A."/>
            <person name="Jensen O.N."/>
            <person name="Pelaez A.I."/>
            <person name="Sanchez J."/>
            <person name="Ferrer M."/>
        </authorList>
    </citation>
    <scope>NUCLEOTIDE SEQUENCE</scope>
</reference>
<dbReference type="PROSITE" id="PS00666">
    <property type="entry name" value="DHDPS_2"/>
    <property type="match status" value="1"/>
</dbReference>
<dbReference type="Pfam" id="PF00701">
    <property type="entry name" value="DHDPS"/>
    <property type="match status" value="1"/>
</dbReference>
<dbReference type="EMBL" id="AUZZ01001493">
    <property type="protein sequence ID" value="EQD64190.1"/>
    <property type="molecule type" value="Genomic_DNA"/>
</dbReference>
<dbReference type="GO" id="GO:0008840">
    <property type="term" value="F:4-hydroxy-tetrahydrodipicolinate synthase activity"/>
    <property type="evidence" value="ECO:0007669"/>
    <property type="project" value="UniProtKB-EC"/>
</dbReference>
<evidence type="ECO:0000256" key="2">
    <source>
        <dbReference type="ARBA" id="ARBA00023270"/>
    </source>
</evidence>